<feature type="domain" description="HTH tetR-type" evidence="5">
    <location>
        <begin position="11"/>
        <end position="71"/>
    </location>
</feature>
<dbReference type="Gene3D" id="1.10.10.60">
    <property type="entry name" value="Homeodomain-like"/>
    <property type="match status" value="1"/>
</dbReference>
<dbReference type="InterPro" id="IPR009057">
    <property type="entry name" value="Homeodomain-like_sf"/>
</dbReference>
<dbReference type="SUPFAM" id="SSF48498">
    <property type="entry name" value="Tetracyclin repressor-like, C-terminal domain"/>
    <property type="match status" value="1"/>
</dbReference>
<sequence>MTRSTRSAKKAAVRQALIAAANRRFHSHGFAQTTIDEICADAGVSRRTFFRYFENKEALAFPHRTERLERFLALLDGADHSPNPVDGLRAICETFADEYSANRAQILAQQRLVDSEPALAAREHEIDRDWETAMAATFRRRFGPGAASERRARLMAGAAIGVIRATMRYWYEKDGQPDLAKLGQEALDGLERGFLT</sequence>
<dbReference type="EMBL" id="CP104694">
    <property type="protein sequence ID" value="UXI65950.1"/>
    <property type="molecule type" value="Genomic_DNA"/>
</dbReference>
<gene>
    <name evidence="6" type="ORF">N4264_14420</name>
</gene>
<evidence type="ECO:0000256" key="2">
    <source>
        <dbReference type="ARBA" id="ARBA00023125"/>
    </source>
</evidence>
<keyword evidence="1" id="KW-0805">Transcription regulation</keyword>
<dbReference type="PANTHER" id="PTHR30055">
    <property type="entry name" value="HTH-TYPE TRANSCRIPTIONAL REGULATOR RUTR"/>
    <property type="match status" value="1"/>
</dbReference>
<name>A0ABY6BC98_9GAMM</name>
<evidence type="ECO:0000313" key="7">
    <source>
        <dbReference type="Proteomes" id="UP001064632"/>
    </source>
</evidence>
<dbReference type="SUPFAM" id="SSF46689">
    <property type="entry name" value="Homeodomain-like"/>
    <property type="match status" value="1"/>
</dbReference>
<dbReference type="Gene3D" id="1.10.357.10">
    <property type="entry name" value="Tetracycline Repressor, domain 2"/>
    <property type="match status" value="1"/>
</dbReference>
<dbReference type="Pfam" id="PF17754">
    <property type="entry name" value="TetR_C_14"/>
    <property type="match status" value="1"/>
</dbReference>
<keyword evidence="7" id="KW-1185">Reference proteome</keyword>
<dbReference type="InterPro" id="IPR036271">
    <property type="entry name" value="Tet_transcr_reg_TetR-rel_C_sf"/>
</dbReference>
<organism evidence="6 7">
    <name type="scientific">Tahibacter amnicola</name>
    <dbReference type="NCBI Taxonomy" id="2976241"/>
    <lineage>
        <taxon>Bacteria</taxon>
        <taxon>Pseudomonadati</taxon>
        <taxon>Pseudomonadota</taxon>
        <taxon>Gammaproteobacteria</taxon>
        <taxon>Lysobacterales</taxon>
        <taxon>Rhodanobacteraceae</taxon>
        <taxon>Tahibacter</taxon>
    </lineage>
</organism>
<reference evidence="6" key="1">
    <citation type="submission" date="2022-09" db="EMBL/GenBank/DDBJ databases">
        <title>Tahibacter sp. nov., isolated from a fresh water.</title>
        <authorList>
            <person name="Baek J.H."/>
            <person name="Lee J.K."/>
            <person name="Kim J.M."/>
            <person name="Jeon C.O."/>
        </authorList>
    </citation>
    <scope>NUCLEOTIDE SEQUENCE</scope>
    <source>
        <strain evidence="6">W38</strain>
    </source>
</reference>
<keyword evidence="2 4" id="KW-0238">DNA-binding</keyword>
<dbReference type="Pfam" id="PF00440">
    <property type="entry name" value="TetR_N"/>
    <property type="match status" value="1"/>
</dbReference>
<dbReference type="InterPro" id="IPR001647">
    <property type="entry name" value="HTH_TetR"/>
</dbReference>
<dbReference type="Proteomes" id="UP001064632">
    <property type="component" value="Chromosome"/>
</dbReference>
<evidence type="ECO:0000259" key="5">
    <source>
        <dbReference type="PROSITE" id="PS50977"/>
    </source>
</evidence>
<protein>
    <submittedName>
        <fullName evidence="6">TetR family transcriptional regulator</fullName>
    </submittedName>
</protein>
<dbReference type="PROSITE" id="PS50977">
    <property type="entry name" value="HTH_TETR_2"/>
    <property type="match status" value="1"/>
</dbReference>
<dbReference type="InterPro" id="IPR041347">
    <property type="entry name" value="MftR_C"/>
</dbReference>
<dbReference type="InterPro" id="IPR023772">
    <property type="entry name" value="DNA-bd_HTH_TetR-type_CS"/>
</dbReference>
<dbReference type="InterPro" id="IPR050109">
    <property type="entry name" value="HTH-type_TetR-like_transc_reg"/>
</dbReference>
<feature type="DNA-binding region" description="H-T-H motif" evidence="4">
    <location>
        <begin position="34"/>
        <end position="53"/>
    </location>
</feature>
<proteinExistence type="predicted"/>
<dbReference type="PRINTS" id="PR00455">
    <property type="entry name" value="HTHTETR"/>
</dbReference>
<evidence type="ECO:0000256" key="4">
    <source>
        <dbReference type="PROSITE-ProRule" id="PRU00335"/>
    </source>
</evidence>
<evidence type="ECO:0000313" key="6">
    <source>
        <dbReference type="EMBL" id="UXI65950.1"/>
    </source>
</evidence>
<keyword evidence="3" id="KW-0804">Transcription</keyword>
<dbReference type="PANTHER" id="PTHR30055:SF238">
    <property type="entry name" value="MYCOFACTOCIN BIOSYNTHESIS TRANSCRIPTIONAL REGULATOR MFTR-RELATED"/>
    <property type="match status" value="1"/>
</dbReference>
<accession>A0ABY6BC98</accession>
<evidence type="ECO:0000256" key="1">
    <source>
        <dbReference type="ARBA" id="ARBA00023015"/>
    </source>
</evidence>
<dbReference type="PROSITE" id="PS01081">
    <property type="entry name" value="HTH_TETR_1"/>
    <property type="match status" value="1"/>
</dbReference>
<dbReference type="RefSeq" id="WP_261692945.1">
    <property type="nucleotide sequence ID" value="NZ_CP104694.1"/>
</dbReference>
<evidence type="ECO:0000256" key="3">
    <source>
        <dbReference type="ARBA" id="ARBA00023163"/>
    </source>
</evidence>